<accession>K6YKE7</accession>
<dbReference type="Proteomes" id="UP000006263">
    <property type="component" value="Unassembled WGS sequence"/>
</dbReference>
<evidence type="ECO:0000313" key="1">
    <source>
        <dbReference type="EMBL" id="GAC24471.1"/>
    </source>
</evidence>
<dbReference type="EMBL" id="BAEP01000047">
    <property type="protein sequence ID" value="GAC24471.1"/>
    <property type="molecule type" value="Genomic_DNA"/>
</dbReference>
<dbReference type="AlphaFoldDB" id="K6YKE7"/>
<reference evidence="1 2" key="1">
    <citation type="journal article" date="2017" name="Antonie Van Leeuwenhoek">
        <title>Rhizobium rhizosphaerae sp. nov., a novel species isolated from rice rhizosphere.</title>
        <authorList>
            <person name="Zhao J.J."/>
            <person name="Zhang J."/>
            <person name="Zhang R.J."/>
            <person name="Zhang C.W."/>
            <person name="Yin H.Q."/>
            <person name="Zhang X.X."/>
        </authorList>
    </citation>
    <scope>NUCLEOTIDE SEQUENCE [LARGE SCALE GENOMIC DNA]</scope>
    <source>
        <strain evidence="1 2">KMM 241</strain>
    </source>
</reference>
<name>K6YKE7_9ALTE</name>
<evidence type="ECO:0000313" key="2">
    <source>
        <dbReference type="Proteomes" id="UP000006263"/>
    </source>
</evidence>
<sequence length="52" mass="6449">MLSRYTKRRGENNSEQAIAFKFDVKHVNKYLSKHNENGRRVKWYQQQKMELY</sequence>
<comment type="caution">
    <text evidence="1">The sequence shown here is derived from an EMBL/GenBank/DDBJ whole genome shotgun (WGS) entry which is preliminary data.</text>
</comment>
<organism evidence="1 2">
    <name type="scientific">Paraglaciecola mesophila KMM 241</name>
    <dbReference type="NCBI Taxonomy" id="1128912"/>
    <lineage>
        <taxon>Bacteria</taxon>
        <taxon>Pseudomonadati</taxon>
        <taxon>Pseudomonadota</taxon>
        <taxon>Gammaproteobacteria</taxon>
        <taxon>Alteromonadales</taxon>
        <taxon>Alteromonadaceae</taxon>
        <taxon>Paraglaciecola</taxon>
    </lineage>
</organism>
<proteinExistence type="predicted"/>
<protein>
    <submittedName>
        <fullName evidence="1">Uncharacterized protein</fullName>
    </submittedName>
</protein>
<gene>
    <name evidence="1" type="ORF">GMES_2175</name>
</gene>